<reference evidence="6 7" key="3">
    <citation type="submission" date="2019-11" db="EMBL/GenBank/DDBJ databases">
        <title>A de novo genome assembly of a pear dwarfing rootstock.</title>
        <authorList>
            <person name="Wang F."/>
            <person name="Wang J."/>
            <person name="Li S."/>
            <person name="Zhang Y."/>
            <person name="Fang M."/>
            <person name="Ma L."/>
            <person name="Zhao Y."/>
            <person name="Jiang S."/>
        </authorList>
    </citation>
    <scope>NUCLEOTIDE SEQUENCE [LARGE SCALE GENOMIC DNA]</scope>
    <source>
        <strain evidence="6">S2</strain>
        <tissue evidence="6">Leaf</tissue>
    </source>
</reference>
<protein>
    <submittedName>
        <fullName evidence="6">Disease resistance protein RGA3</fullName>
    </submittedName>
</protein>
<dbReference type="GO" id="GO:0006952">
    <property type="term" value="P:defense response"/>
    <property type="evidence" value="ECO:0007669"/>
    <property type="project" value="UniProtKB-KW"/>
</dbReference>
<dbReference type="OrthoDB" id="688937at2759"/>
<comment type="caution">
    <text evidence="6">The sequence shown here is derived from an EMBL/GenBank/DDBJ whole genome shotgun (WGS) entry which is preliminary data.</text>
</comment>
<evidence type="ECO:0000256" key="1">
    <source>
        <dbReference type="ARBA" id="ARBA00022737"/>
    </source>
</evidence>
<evidence type="ECO:0000313" key="6">
    <source>
        <dbReference type="EMBL" id="KAB2607072.1"/>
    </source>
</evidence>
<dbReference type="Proteomes" id="UP000327157">
    <property type="component" value="Chromosome 11"/>
</dbReference>
<evidence type="ECO:0000313" key="7">
    <source>
        <dbReference type="Proteomes" id="UP000327157"/>
    </source>
</evidence>
<feature type="coiled-coil region" evidence="4">
    <location>
        <begin position="21"/>
        <end position="55"/>
    </location>
</feature>
<dbReference type="AlphaFoldDB" id="A0A5N5G102"/>
<gene>
    <name evidence="6" type="ORF">D8674_006789</name>
</gene>
<evidence type="ECO:0000256" key="3">
    <source>
        <dbReference type="ARBA" id="ARBA00022821"/>
    </source>
</evidence>
<dbReference type="Gene3D" id="1.20.5.4130">
    <property type="match status" value="1"/>
</dbReference>
<keyword evidence="3" id="KW-0611">Plant defense</keyword>
<keyword evidence="1" id="KW-0677">Repeat</keyword>
<reference evidence="6 7" key="1">
    <citation type="submission" date="2019-09" db="EMBL/GenBank/DDBJ databases">
        <authorList>
            <person name="Ou C."/>
        </authorList>
    </citation>
    <scope>NUCLEOTIDE SEQUENCE [LARGE SCALE GENOMIC DNA]</scope>
    <source>
        <strain evidence="6">S2</strain>
        <tissue evidence="6">Leaf</tissue>
    </source>
</reference>
<dbReference type="Pfam" id="PF18052">
    <property type="entry name" value="Rx_N"/>
    <property type="match status" value="1"/>
</dbReference>
<dbReference type="GO" id="GO:0000166">
    <property type="term" value="F:nucleotide binding"/>
    <property type="evidence" value="ECO:0007669"/>
    <property type="project" value="UniProtKB-KW"/>
</dbReference>
<organism evidence="6 7">
    <name type="scientific">Pyrus ussuriensis x Pyrus communis</name>
    <dbReference type="NCBI Taxonomy" id="2448454"/>
    <lineage>
        <taxon>Eukaryota</taxon>
        <taxon>Viridiplantae</taxon>
        <taxon>Streptophyta</taxon>
        <taxon>Embryophyta</taxon>
        <taxon>Tracheophyta</taxon>
        <taxon>Spermatophyta</taxon>
        <taxon>Magnoliopsida</taxon>
        <taxon>eudicotyledons</taxon>
        <taxon>Gunneridae</taxon>
        <taxon>Pentapetalae</taxon>
        <taxon>rosids</taxon>
        <taxon>fabids</taxon>
        <taxon>Rosales</taxon>
        <taxon>Rosaceae</taxon>
        <taxon>Amygdaloideae</taxon>
        <taxon>Maleae</taxon>
        <taxon>Pyrus</taxon>
    </lineage>
</organism>
<reference evidence="7" key="2">
    <citation type="submission" date="2019-10" db="EMBL/GenBank/DDBJ databases">
        <title>A de novo genome assembly of a pear dwarfing rootstock.</title>
        <authorList>
            <person name="Wang F."/>
            <person name="Wang J."/>
            <person name="Li S."/>
            <person name="Zhang Y."/>
            <person name="Fang M."/>
            <person name="Ma L."/>
            <person name="Zhao Y."/>
            <person name="Jiang S."/>
        </authorList>
    </citation>
    <scope>NUCLEOTIDE SEQUENCE [LARGE SCALE GENOMIC DNA]</scope>
</reference>
<dbReference type="InterPro" id="IPR041118">
    <property type="entry name" value="Rx_N"/>
</dbReference>
<proteinExistence type="predicted"/>
<feature type="domain" description="Disease resistance N-terminal" evidence="5">
    <location>
        <begin position="12"/>
        <end position="103"/>
    </location>
</feature>
<keyword evidence="2" id="KW-0547">Nucleotide-binding</keyword>
<name>A0A5N5G102_9ROSA</name>
<evidence type="ECO:0000259" key="5">
    <source>
        <dbReference type="Pfam" id="PF18052"/>
    </source>
</evidence>
<evidence type="ECO:0000256" key="4">
    <source>
        <dbReference type="SAM" id="Coils"/>
    </source>
</evidence>
<keyword evidence="4" id="KW-0175">Coiled coil</keyword>
<dbReference type="EMBL" id="SMOL01000559">
    <property type="protein sequence ID" value="KAB2607072.1"/>
    <property type="molecule type" value="Genomic_DNA"/>
</dbReference>
<keyword evidence="7" id="KW-1185">Reference proteome</keyword>
<accession>A0A5N5G102</accession>
<evidence type="ECO:0000256" key="2">
    <source>
        <dbReference type="ARBA" id="ARBA00022741"/>
    </source>
</evidence>
<sequence length="110" mass="12853">MADLIISLASPIVEIAMKKLANAATNEFVNIEDEIERLKRSFMEVQDLLKILEGNNQMNASTPHAPKNWLERLRAASYDIEDLIDCWTAECERWKMKKQQQQQRNYIKNT</sequence>